<comment type="caution">
    <text evidence="1">The sequence shown here is derived from an EMBL/GenBank/DDBJ whole genome shotgun (WGS) entry which is preliminary data.</text>
</comment>
<dbReference type="AlphaFoldDB" id="A0AAV4XHX3"/>
<dbReference type="Proteomes" id="UP001054945">
    <property type="component" value="Unassembled WGS sequence"/>
</dbReference>
<evidence type="ECO:0008006" key="3">
    <source>
        <dbReference type="Google" id="ProtNLM"/>
    </source>
</evidence>
<sequence length="71" mass="8320">MDSVVRDNEIKLSCFSGKDDVRCRLVPKFAQVIYFGKQWFLSGTVREDLNSESFSRHPFDELQKCCYEAFC</sequence>
<dbReference type="EMBL" id="BPLR01017760">
    <property type="protein sequence ID" value="GIY94243.1"/>
    <property type="molecule type" value="Genomic_DNA"/>
</dbReference>
<proteinExistence type="predicted"/>
<protein>
    <recommendedName>
        <fullName evidence="3">WYL domain-containing protein</fullName>
    </recommendedName>
</protein>
<keyword evidence="2" id="KW-1185">Reference proteome</keyword>
<gene>
    <name evidence="1" type="ORF">CEXT_130621</name>
</gene>
<evidence type="ECO:0000313" key="2">
    <source>
        <dbReference type="Proteomes" id="UP001054945"/>
    </source>
</evidence>
<organism evidence="1 2">
    <name type="scientific">Caerostris extrusa</name>
    <name type="common">Bark spider</name>
    <name type="synonym">Caerostris bankana</name>
    <dbReference type="NCBI Taxonomy" id="172846"/>
    <lineage>
        <taxon>Eukaryota</taxon>
        <taxon>Metazoa</taxon>
        <taxon>Ecdysozoa</taxon>
        <taxon>Arthropoda</taxon>
        <taxon>Chelicerata</taxon>
        <taxon>Arachnida</taxon>
        <taxon>Araneae</taxon>
        <taxon>Araneomorphae</taxon>
        <taxon>Entelegynae</taxon>
        <taxon>Araneoidea</taxon>
        <taxon>Araneidae</taxon>
        <taxon>Caerostris</taxon>
    </lineage>
</organism>
<evidence type="ECO:0000313" key="1">
    <source>
        <dbReference type="EMBL" id="GIY94243.1"/>
    </source>
</evidence>
<accession>A0AAV4XHX3</accession>
<reference evidence="1 2" key="1">
    <citation type="submission" date="2021-06" db="EMBL/GenBank/DDBJ databases">
        <title>Caerostris extrusa draft genome.</title>
        <authorList>
            <person name="Kono N."/>
            <person name="Arakawa K."/>
        </authorList>
    </citation>
    <scope>NUCLEOTIDE SEQUENCE [LARGE SCALE GENOMIC DNA]</scope>
</reference>
<name>A0AAV4XHX3_CAEEX</name>